<evidence type="ECO:0000313" key="6">
    <source>
        <dbReference type="EMBL" id="UFP96235.1"/>
    </source>
</evidence>
<reference evidence="6 7" key="1">
    <citation type="journal article" date="2021" name="Genome Biol. Evol.">
        <title>Complete Genome Sequencing of a Novel Gloeobacter Species from a Waterfall Cave in Mexico.</title>
        <authorList>
            <person name="Saw J.H."/>
            <person name="Cardona T."/>
            <person name="Montejano G."/>
        </authorList>
    </citation>
    <scope>NUCLEOTIDE SEQUENCE [LARGE SCALE GENOMIC DNA]</scope>
    <source>
        <strain evidence="6">MG652769</strain>
    </source>
</reference>
<keyword evidence="4" id="KW-0804">Transcription</keyword>
<organism evidence="6 7">
    <name type="scientific">Gloeobacter morelensis MG652769</name>
    <dbReference type="NCBI Taxonomy" id="2781736"/>
    <lineage>
        <taxon>Bacteria</taxon>
        <taxon>Bacillati</taxon>
        <taxon>Cyanobacteriota</taxon>
        <taxon>Cyanophyceae</taxon>
        <taxon>Gloeobacterales</taxon>
        <taxon>Gloeobacteraceae</taxon>
        <taxon>Gloeobacter</taxon>
        <taxon>Gloeobacter morelensis</taxon>
    </lineage>
</organism>
<dbReference type="InterPro" id="IPR036388">
    <property type="entry name" value="WH-like_DNA-bd_sf"/>
</dbReference>
<dbReference type="InterPro" id="IPR005119">
    <property type="entry name" value="LysR_subst-bd"/>
</dbReference>
<evidence type="ECO:0000256" key="4">
    <source>
        <dbReference type="ARBA" id="ARBA00023163"/>
    </source>
</evidence>
<dbReference type="PROSITE" id="PS50931">
    <property type="entry name" value="HTH_LYSR"/>
    <property type="match status" value="1"/>
</dbReference>
<dbReference type="SUPFAM" id="SSF46785">
    <property type="entry name" value="Winged helix' DNA-binding domain"/>
    <property type="match status" value="1"/>
</dbReference>
<dbReference type="Gene3D" id="1.10.10.10">
    <property type="entry name" value="Winged helix-like DNA-binding domain superfamily/Winged helix DNA-binding domain"/>
    <property type="match status" value="1"/>
</dbReference>
<evidence type="ECO:0000256" key="2">
    <source>
        <dbReference type="ARBA" id="ARBA00023015"/>
    </source>
</evidence>
<dbReference type="SUPFAM" id="SSF53850">
    <property type="entry name" value="Periplasmic binding protein-like II"/>
    <property type="match status" value="1"/>
</dbReference>
<dbReference type="PANTHER" id="PTHR30346:SF0">
    <property type="entry name" value="HCA OPERON TRANSCRIPTIONAL ACTIVATOR HCAR"/>
    <property type="match status" value="1"/>
</dbReference>
<dbReference type="InterPro" id="IPR036390">
    <property type="entry name" value="WH_DNA-bd_sf"/>
</dbReference>
<dbReference type="Gene3D" id="3.40.190.10">
    <property type="entry name" value="Periplasmic binding protein-like II"/>
    <property type="match status" value="2"/>
</dbReference>
<dbReference type="Pfam" id="PF00126">
    <property type="entry name" value="HTH_1"/>
    <property type="match status" value="1"/>
</dbReference>
<feature type="domain" description="HTH lysR-type" evidence="5">
    <location>
        <begin position="8"/>
        <end position="65"/>
    </location>
</feature>
<accession>A0ABY3PRK3</accession>
<dbReference type="Pfam" id="PF03466">
    <property type="entry name" value="LysR_substrate"/>
    <property type="match status" value="1"/>
</dbReference>
<gene>
    <name evidence="6" type="ORF">ISF26_08530</name>
</gene>
<evidence type="ECO:0000313" key="7">
    <source>
        <dbReference type="Proteomes" id="UP001054846"/>
    </source>
</evidence>
<comment type="similarity">
    <text evidence="1">Belongs to the LysR transcriptional regulatory family.</text>
</comment>
<dbReference type="PANTHER" id="PTHR30346">
    <property type="entry name" value="TRANSCRIPTIONAL DUAL REGULATOR HCAR-RELATED"/>
    <property type="match status" value="1"/>
</dbReference>
<dbReference type="EMBL" id="CP063845">
    <property type="protein sequence ID" value="UFP96235.1"/>
    <property type="molecule type" value="Genomic_DNA"/>
</dbReference>
<evidence type="ECO:0000256" key="3">
    <source>
        <dbReference type="ARBA" id="ARBA00023125"/>
    </source>
</evidence>
<dbReference type="RefSeq" id="WP_230843481.1">
    <property type="nucleotide sequence ID" value="NZ_CP063845.1"/>
</dbReference>
<name>A0ABY3PRK3_9CYAN</name>
<keyword evidence="7" id="KW-1185">Reference proteome</keyword>
<dbReference type="PRINTS" id="PR00039">
    <property type="entry name" value="HTHLYSR"/>
</dbReference>
<dbReference type="CDD" id="cd08414">
    <property type="entry name" value="PBP2_LTTR_aromatics_like"/>
    <property type="match status" value="1"/>
</dbReference>
<sequence length="303" mass="33994">MEKNARDIEFRQLRYFVALAEELHFGQAALRLQIAQPSLSRQIQLLERQLGAPLFRRTQRQVQLTPVGQVFLEQAKRTLEQHERALEIARNTVHQSMDVLTIGFEPCAAFHGLPEIVQQFAAHHPDIRLITHQLTAPEQEEAVRRGRIDAGFLHPPVGDPNLAFEKVMEESFLAALPSVHPLAGRRKIALGDLALEVFIFFPREVAPACFDITYRLCSEAGFVPNVQHRTSDLNFCLALVSSGAGVTIAPACARERRIRGVAYRELNKATPRVESGFVRRPGSISPALELLVKLWRSYAGNGR</sequence>
<keyword evidence="2" id="KW-0805">Transcription regulation</keyword>
<keyword evidence="3" id="KW-0238">DNA-binding</keyword>
<evidence type="ECO:0000259" key="5">
    <source>
        <dbReference type="PROSITE" id="PS50931"/>
    </source>
</evidence>
<evidence type="ECO:0000256" key="1">
    <source>
        <dbReference type="ARBA" id="ARBA00009437"/>
    </source>
</evidence>
<dbReference type="Proteomes" id="UP001054846">
    <property type="component" value="Chromosome"/>
</dbReference>
<dbReference type="InterPro" id="IPR000847">
    <property type="entry name" value="LysR_HTH_N"/>
</dbReference>
<protein>
    <submittedName>
        <fullName evidence="6">LysR family transcriptional regulator</fullName>
    </submittedName>
</protein>
<proteinExistence type="inferred from homology"/>